<keyword evidence="3" id="KW-1185">Reference proteome</keyword>
<dbReference type="EMBL" id="JARJCW010000008">
    <property type="protein sequence ID" value="KAJ7221523.1"/>
    <property type="molecule type" value="Genomic_DNA"/>
</dbReference>
<gene>
    <name evidence="2" type="ORF">GGX14DRAFT_559011</name>
</gene>
<accession>A0AAD6VSL3</accession>
<name>A0AAD6VSL3_9AGAR</name>
<feature type="region of interest" description="Disordered" evidence="1">
    <location>
        <begin position="1"/>
        <end position="27"/>
    </location>
</feature>
<dbReference type="Proteomes" id="UP001219525">
    <property type="component" value="Unassembled WGS sequence"/>
</dbReference>
<sequence length="158" mass="18593">MDGDHDTPYNRKKAYEERHREERNAKARERMAQYIFRPLPSVPPYPELRKRAKARNSPSCPTKWQFFDSQKFYEKCYRERNREKLANKACQARAATAARVTAKRQEKCRPRPGARRSAKVRWAEEVEVIAAEEAAEAARLAKLERKKKHTVAREPPQL</sequence>
<organism evidence="2 3">
    <name type="scientific">Mycena pura</name>
    <dbReference type="NCBI Taxonomy" id="153505"/>
    <lineage>
        <taxon>Eukaryota</taxon>
        <taxon>Fungi</taxon>
        <taxon>Dikarya</taxon>
        <taxon>Basidiomycota</taxon>
        <taxon>Agaricomycotina</taxon>
        <taxon>Agaricomycetes</taxon>
        <taxon>Agaricomycetidae</taxon>
        <taxon>Agaricales</taxon>
        <taxon>Marasmiineae</taxon>
        <taxon>Mycenaceae</taxon>
        <taxon>Mycena</taxon>
    </lineage>
</organism>
<comment type="caution">
    <text evidence="2">The sequence shown here is derived from an EMBL/GenBank/DDBJ whole genome shotgun (WGS) entry which is preliminary data.</text>
</comment>
<dbReference type="AlphaFoldDB" id="A0AAD6VSL3"/>
<reference evidence="2" key="1">
    <citation type="submission" date="2023-03" db="EMBL/GenBank/DDBJ databases">
        <title>Massive genome expansion in bonnet fungi (Mycena s.s.) driven by repeated elements and novel gene families across ecological guilds.</title>
        <authorList>
            <consortium name="Lawrence Berkeley National Laboratory"/>
            <person name="Harder C.B."/>
            <person name="Miyauchi S."/>
            <person name="Viragh M."/>
            <person name="Kuo A."/>
            <person name="Thoen E."/>
            <person name="Andreopoulos B."/>
            <person name="Lu D."/>
            <person name="Skrede I."/>
            <person name="Drula E."/>
            <person name="Henrissat B."/>
            <person name="Morin E."/>
            <person name="Kohler A."/>
            <person name="Barry K."/>
            <person name="LaButti K."/>
            <person name="Morin E."/>
            <person name="Salamov A."/>
            <person name="Lipzen A."/>
            <person name="Mereny Z."/>
            <person name="Hegedus B."/>
            <person name="Baldrian P."/>
            <person name="Stursova M."/>
            <person name="Weitz H."/>
            <person name="Taylor A."/>
            <person name="Grigoriev I.V."/>
            <person name="Nagy L.G."/>
            <person name="Martin F."/>
            <person name="Kauserud H."/>
        </authorList>
    </citation>
    <scope>NUCLEOTIDE SEQUENCE</scope>
    <source>
        <strain evidence="2">9144</strain>
    </source>
</reference>
<evidence type="ECO:0000313" key="3">
    <source>
        <dbReference type="Proteomes" id="UP001219525"/>
    </source>
</evidence>
<proteinExistence type="predicted"/>
<protein>
    <submittedName>
        <fullName evidence="2">Uncharacterized protein</fullName>
    </submittedName>
</protein>
<evidence type="ECO:0000313" key="2">
    <source>
        <dbReference type="EMBL" id="KAJ7221523.1"/>
    </source>
</evidence>
<evidence type="ECO:0000256" key="1">
    <source>
        <dbReference type="SAM" id="MobiDB-lite"/>
    </source>
</evidence>